<sequence length="200" mass="21874">MRYTIFDTPILNTVLHWLSVAVLKISGWQKEGQVPATSKYVVIAAPHTSNWDLPLGLLFAFAFRVKVHWMGKDSMFRRPFGGFFKWLGGIPVDRSKSTGMVAQTVQAFCESENLVLIIAPEGTRTKPSRWRSGFYHIAQGAGVPVVLGFLDYDRKAGGAGPAVVPTGNIEADMKTMRTFYAGVTPKHPDRMSSAIAGASA</sequence>
<accession>A0A419F3A1</accession>
<dbReference type="CDD" id="cd07988">
    <property type="entry name" value="LPLAT_ABO13168-like"/>
    <property type="match status" value="1"/>
</dbReference>
<dbReference type="Proteomes" id="UP000285961">
    <property type="component" value="Unassembled WGS sequence"/>
</dbReference>
<keyword evidence="3 5" id="KW-0012">Acyltransferase</keyword>
<proteinExistence type="predicted"/>
<dbReference type="EMBL" id="QZKI01000036">
    <property type="protein sequence ID" value="RJP72867.1"/>
    <property type="molecule type" value="Genomic_DNA"/>
</dbReference>
<protein>
    <submittedName>
        <fullName evidence="5">Glycerol acyltransferase</fullName>
    </submittedName>
</protein>
<name>A0A419F3A1_9BACT</name>
<comment type="pathway">
    <text evidence="1">Lipid metabolism.</text>
</comment>
<comment type="caution">
    <text evidence="5">The sequence shown here is derived from an EMBL/GenBank/DDBJ whole genome shotgun (WGS) entry which is preliminary data.</text>
</comment>
<feature type="domain" description="Phospholipid/glycerol acyltransferase" evidence="4">
    <location>
        <begin position="41"/>
        <end position="150"/>
    </location>
</feature>
<evidence type="ECO:0000313" key="6">
    <source>
        <dbReference type="Proteomes" id="UP000285961"/>
    </source>
</evidence>
<dbReference type="SUPFAM" id="SSF69593">
    <property type="entry name" value="Glycerol-3-phosphate (1)-acyltransferase"/>
    <property type="match status" value="1"/>
</dbReference>
<dbReference type="GO" id="GO:0006654">
    <property type="term" value="P:phosphatidic acid biosynthetic process"/>
    <property type="evidence" value="ECO:0007669"/>
    <property type="project" value="TreeGrafter"/>
</dbReference>
<dbReference type="GO" id="GO:0003841">
    <property type="term" value="F:1-acylglycerol-3-phosphate O-acyltransferase activity"/>
    <property type="evidence" value="ECO:0007669"/>
    <property type="project" value="TreeGrafter"/>
</dbReference>
<dbReference type="InterPro" id="IPR002123">
    <property type="entry name" value="Plipid/glycerol_acylTrfase"/>
</dbReference>
<gene>
    <name evidence="5" type="ORF">C4532_05175</name>
</gene>
<evidence type="ECO:0000256" key="1">
    <source>
        <dbReference type="ARBA" id="ARBA00005189"/>
    </source>
</evidence>
<dbReference type="Pfam" id="PF01553">
    <property type="entry name" value="Acyltransferase"/>
    <property type="match status" value="1"/>
</dbReference>
<evidence type="ECO:0000256" key="2">
    <source>
        <dbReference type="ARBA" id="ARBA00022679"/>
    </source>
</evidence>
<evidence type="ECO:0000313" key="5">
    <source>
        <dbReference type="EMBL" id="RJP72867.1"/>
    </source>
</evidence>
<dbReference type="PANTHER" id="PTHR10434:SF9">
    <property type="entry name" value="PHOSPHOLIPID_GLYCEROL ACYLTRANSFERASE DOMAIN-CONTAINING PROTEIN"/>
    <property type="match status" value="1"/>
</dbReference>
<evidence type="ECO:0000259" key="4">
    <source>
        <dbReference type="SMART" id="SM00563"/>
    </source>
</evidence>
<dbReference type="SMART" id="SM00563">
    <property type="entry name" value="PlsC"/>
    <property type="match status" value="1"/>
</dbReference>
<reference evidence="5 6" key="1">
    <citation type="journal article" date="2017" name="ISME J.">
        <title>Energy and carbon metabolisms in a deep terrestrial subsurface fluid microbial community.</title>
        <authorList>
            <person name="Momper L."/>
            <person name="Jungbluth S.P."/>
            <person name="Lee M.D."/>
            <person name="Amend J.P."/>
        </authorList>
    </citation>
    <scope>NUCLEOTIDE SEQUENCE [LARGE SCALE GENOMIC DNA]</scope>
    <source>
        <strain evidence="5">SURF_17</strain>
    </source>
</reference>
<evidence type="ECO:0000256" key="3">
    <source>
        <dbReference type="ARBA" id="ARBA00023315"/>
    </source>
</evidence>
<dbReference type="AlphaFoldDB" id="A0A419F3A1"/>
<dbReference type="PANTHER" id="PTHR10434">
    <property type="entry name" value="1-ACYL-SN-GLYCEROL-3-PHOSPHATE ACYLTRANSFERASE"/>
    <property type="match status" value="1"/>
</dbReference>
<keyword evidence="2 5" id="KW-0808">Transferase</keyword>
<organism evidence="5 6">
    <name type="scientific">Candidatus Abyssobacteria bacterium SURF_17</name>
    <dbReference type="NCBI Taxonomy" id="2093361"/>
    <lineage>
        <taxon>Bacteria</taxon>
        <taxon>Pseudomonadati</taxon>
        <taxon>Candidatus Hydrogenedentota</taxon>
        <taxon>Candidatus Abyssobacteria</taxon>
    </lineage>
</organism>